<sequence length="197" mass="22821">MKKFVLHQTRVPTEMISKLKLFAARKSLDLREKVFLKDVYSQALHSFFSYRLGCMDKGSKIAYLAGPSRGPGSSELNVIIPKDLSFRVKRISETDSVSNRRLLYTALVHFCRENNLQDVEDYMSISLKIPDKTELVTRKFKIPSDLSEEFDLYVEAGREDNRDMDEHMVMEAILKKTLTKDKAFQAWAKKRDSKNNC</sequence>
<dbReference type="EMBL" id="OJIN01000043">
    <property type="protein sequence ID" value="SPD72435.1"/>
    <property type="molecule type" value="Genomic_DNA"/>
</dbReference>
<reference evidence="1" key="1">
    <citation type="submission" date="2018-01" db="EMBL/GenBank/DDBJ databases">
        <authorList>
            <person name="Regsiter A."/>
            <person name="William W."/>
        </authorList>
    </citation>
    <scope>NUCLEOTIDE SEQUENCE</scope>
    <source>
        <strain evidence="1">TRIP AH-1</strain>
    </source>
</reference>
<name>A0A445MSL4_9BACT</name>
<protein>
    <submittedName>
        <fullName evidence="1">Uncharacterized protein</fullName>
    </submittedName>
</protein>
<gene>
    <name evidence="1" type="ORF">PITCH_A1370002</name>
</gene>
<accession>A0A445MSL4</accession>
<dbReference type="AlphaFoldDB" id="A0A445MSL4"/>
<proteinExistence type="predicted"/>
<evidence type="ECO:0000313" key="1">
    <source>
        <dbReference type="EMBL" id="SPD72435.1"/>
    </source>
</evidence>
<organism evidence="1">
    <name type="scientific">uncultured Desulfobacterium sp</name>
    <dbReference type="NCBI Taxonomy" id="201089"/>
    <lineage>
        <taxon>Bacteria</taxon>
        <taxon>Pseudomonadati</taxon>
        <taxon>Thermodesulfobacteriota</taxon>
        <taxon>Desulfobacteria</taxon>
        <taxon>Desulfobacterales</taxon>
        <taxon>Desulfobacteriaceae</taxon>
        <taxon>Desulfobacterium</taxon>
        <taxon>environmental samples</taxon>
    </lineage>
</organism>